<comment type="caution">
    <text evidence="3">The sequence shown here is derived from an EMBL/GenBank/DDBJ whole genome shotgun (WGS) entry which is preliminary data.</text>
</comment>
<evidence type="ECO:0000256" key="2">
    <source>
        <dbReference type="SAM" id="MobiDB-lite"/>
    </source>
</evidence>
<feature type="compositionally biased region" description="Basic residues" evidence="2">
    <location>
        <begin position="35"/>
        <end position="44"/>
    </location>
</feature>
<feature type="compositionally biased region" description="Pro residues" evidence="2">
    <location>
        <begin position="418"/>
        <end position="434"/>
    </location>
</feature>
<feature type="region of interest" description="Disordered" evidence="2">
    <location>
        <begin position="692"/>
        <end position="716"/>
    </location>
</feature>
<feature type="region of interest" description="Disordered" evidence="2">
    <location>
        <begin position="469"/>
        <end position="493"/>
    </location>
</feature>
<accession>A0A8H7Y8M4</accession>
<feature type="region of interest" description="Disordered" evidence="2">
    <location>
        <begin position="537"/>
        <end position="561"/>
    </location>
</feature>
<feature type="compositionally biased region" description="Basic and acidic residues" evidence="2">
    <location>
        <begin position="237"/>
        <end position="247"/>
    </location>
</feature>
<feature type="coiled-coil region" evidence="1">
    <location>
        <begin position="111"/>
        <end position="187"/>
    </location>
</feature>
<feature type="compositionally biased region" description="Basic and acidic residues" evidence="2">
    <location>
        <begin position="584"/>
        <end position="608"/>
    </location>
</feature>
<evidence type="ECO:0000313" key="3">
    <source>
        <dbReference type="EMBL" id="KAG5173130.1"/>
    </source>
</evidence>
<feature type="region of interest" description="Disordered" evidence="2">
    <location>
        <begin position="1"/>
        <end position="49"/>
    </location>
</feature>
<feature type="compositionally biased region" description="Polar residues" evidence="2">
    <location>
        <begin position="8"/>
        <end position="26"/>
    </location>
</feature>
<proteinExistence type="predicted"/>
<evidence type="ECO:0000256" key="1">
    <source>
        <dbReference type="SAM" id="Coils"/>
    </source>
</evidence>
<dbReference type="AlphaFoldDB" id="A0A8H7Y8M4"/>
<keyword evidence="1" id="KW-0175">Coiled coil</keyword>
<reference evidence="3" key="1">
    <citation type="submission" date="2021-02" db="EMBL/GenBank/DDBJ databases">
        <title>Psilocybe cubensis genome.</title>
        <authorList>
            <person name="Mckernan K.J."/>
            <person name="Crawford S."/>
            <person name="Trippe A."/>
            <person name="Kane L.T."/>
            <person name="Mclaughlin S."/>
        </authorList>
    </citation>
    <scope>NUCLEOTIDE SEQUENCE [LARGE SCALE GENOMIC DNA]</scope>
    <source>
        <strain evidence="3">MGC-MH-2018</strain>
    </source>
</reference>
<organism evidence="3">
    <name type="scientific">Psilocybe cubensis</name>
    <name type="common">Psychedelic mushroom</name>
    <name type="synonym">Stropharia cubensis</name>
    <dbReference type="NCBI Taxonomy" id="181762"/>
    <lineage>
        <taxon>Eukaryota</taxon>
        <taxon>Fungi</taxon>
        <taxon>Dikarya</taxon>
        <taxon>Basidiomycota</taxon>
        <taxon>Agaricomycotina</taxon>
        <taxon>Agaricomycetes</taxon>
        <taxon>Agaricomycetidae</taxon>
        <taxon>Agaricales</taxon>
        <taxon>Agaricineae</taxon>
        <taxon>Strophariaceae</taxon>
        <taxon>Psilocybe</taxon>
    </lineage>
</organism>
<feature type="compositionally biased region" description="Low complexity" evidence="2">
    <location>
        <begin position="877"/>
        <end position="897"/>
    </location>
</feature>
<sequence>MSPRSALLSHTSLRTGPVSSHQNIDPNNAIVDTRGKRRKSRTKGSRRELALEVGRPSALSQLVDVDISRKDPRDEVMRLREILKTVEKHAIMEAKRATELQRANLEAQHRARILHENKLAAEQAADKANQEKRLYQFQLDTAQKEIERSQEAVRRIEKQRDEAEAEAARARDKARKLREEKLMLAAREEGRRMGFEAGFEHARAERQMHAARTKKPPIDPKPTHKRRSSMEPAPSVRVDKGKGKERAYSQQDNDSPPHDPPPNNTRRQNPPVRESIRGRDDDIISSPDSPVMSVSQLPLRNLPPTSRLSQAGPSQSSPLRPFKPPTETHSEPSEPSEPPVNHHRSPTPQKLQQQFQEQQQAPRPPSVRSTDIVTWSVTVPTPNEIVSNANESPHHNVATVPRDQWVTAQKRLDMPTPENMPPQLTLPPRDPPPNNQAKTMQKVVRLPLIQRASFKQAASWYRSLSLRKKAKPVTDPVNEKPPSKTVPTPTTTPMSAPLYNESQPHAAVDEPIASAEMYGQPPQPPISWYQANRPIAPPAASSVRSQDFAYGRRRRGSDAMSMSTRVSEFDLLSTPYIPAQSVKSGKEGVKRVKEPKDNYLGVIKEDPSSRGNTPSTDRYNHGAYPPVEQMQTIPQPNFGQPSLHQQPSYGTLASSVQGKRHSRRPPPPTITVPDPDEELEPFGVAYARHNRSQSMPSGYTGGADIGRRPSRISEKTTPDTSIVIDVVPPSGMAPDIVQSPPHTGVNHLSPYHVYRPPSQASQRMAAMKSVTSLHTQGGSRLEPPSASTPAEHPMSVADPRSKSSQSYTNYDQHQPQVPLRQPPTSSPAPSRAAGNQYAQDNSSNYTLQQQHEYLPQQTQVQSSRAHSRASGQYYRDQTPSQTPYQQQQFLPPSSQALPPQPRPESVRSYASRRPNESLRPKKSQSSFVLHNPDPDMSASPSQLPNNASGLHLEHPKMMQRQKSSTSLRSVGSYSKYDPTEYVDPAFWSANGPGELIQPHGAGTSIYNGQERVHTRPISVNSGLSYV</sequence>
<feature type="compositionally biased region" description="Low complexity" evidence="2">
    <location>
        <begin position="264"/>
        <end position="273"/>
    </location>
</feature>
<feature type="compositionally biased region" description="Low complexity" evidence="2">
    <location>
        <begin position="284"/>
        <end position="295"/>
    </location>
</feature>
<feature type="compositionally biased region" description="Polar residues" evidence="2">
    <location>
        <begin position="769"/>
        <end position="778"/>
    </location>
</feature>
<gene>
    <name evidence="3" type="ORF">JR316_002638</name>
</gene>
<feature type="region of interest" description="Disordered" evidence="2">
    <location>
        <begin position="582"/>
        <end position="677"/>
    </location>
</feature>
<feature type="compositionally biased region" description="Polar residues" evidence="2">
    <location>
        <begin position="854"/>
        <end position="864"/>
    </location>
</feature>
<feature type="region of interest" description="Disordered" evidence="2">
    <location>
        <begin position="854"/>
        <end position="949"/>
    </location>
</feature>
<feature type="compositionally biased region" description="Low complexity" evidence="2">
    <location>
        <begin position="346"/>
        <end position="361"/>
    </location>
</feature>
<protein>
    <submittedName>
        <fullName evidence="3">Uncharacterized protein</fullName>
    </submittedName>
</protein>
<name>A0A8H7Y8M4_PSICU</name>
<dbReference type="EMBL" id="JAFIQS010000002">
    <property type="protein sequence ID" value="KAG5173130.1"/>
    <property type="molecule type" value="Genomic_DNA"/>
</dbReference>
<feature type="region of interest" description="Disordered" evidence="2">
    <location>
        <begin position="413"/>
        <end position="437"/>
    </location>
</feature>
<feature type="compositionally biased region" description="Polar residues" evidence="2">
    <location>
        <begin position="629"/>
        <end position="657"/>
    </location>
</feature>
<feature type="compositionally biased region" description="Basic and acidic residues" evidence="2">
    <location>
        <begin position="705"/>
        <end position="716"/>
    </location>
</feature>
<feature type="compositionally biased region" description="Polar residues" evidence="2">
    <location>
        <begin position="938"/>
        <end position="948"/>
    </location>
</feature>
<feature type="region of interest" description="Disordered" evidence="2">
    <location>
        <begin position="738"/>
        <end position="838"/>
    </location>
</feature>
<feature type="compositionally biased region" description="Polar residues" evidence="2">
    <location>
        <begin position="303"/>
        <end position="318"/>
    </location>
</feature>
<feature type="region of interest" description="Disordered" evidence="2">
    <location>
        <begin position="203"/>
        <end position="373"/>
    </location>
</feature>
<feature type="compositionally biased region" description="Low complexity" evidence="2">
    <location>
        <begin position="483"/>
        <end position="493"/>
    </location>
</feature>
<feature type="compositionally biased region" description="Polar residues" evidence="2">
    <location>
        <begin position="802"/>
        <end position="815"/>
    </location>
</feature>